<dbReference type="EnsemblPlants" id="AVESA.00010b.r2.7DG1394300.1">
    <property type="protein sequence ID" value="AVESA.00010b.r2.7DG1394300.1.CDS"/>
    <property type="gene ID" value="AVESA.00010b.r2.7DG1394300"/>
</dbReference>
<dbReference type="Proteomes" id="UP001732700">
    <property type="component" value="Chromosome 7D"/>
</dbReference>
<reference evidence="1" key="1">
    <citation type="submission" date="2021-05" db="EMBL/GenBank/DDBJ databases">
        <authorList>
            <person name="Scholz U."/>
            <person name="Mascher M."/>
            <person name="Fiebig A."/>
        </authorList>
    </citation>
    <scope>NUCLEOTIDE SEQUENCE [LARGE SCALE GENOMIC DNA]</scope>
</reference>
<accession>A0ACD6AEU9</accession>
<name>A0ACD6AEU9_AVESA</name>
<organism evidence="1 2">
    <name type="scientific">Avena sativa</name>
    <name type="common">Oat</name>
    <dbReference type="NCBI Taxonomy" id="4498"/>
    <lineage>
        <taxon>Eukaryota</taxon>
        <taxon>Viridiplantae</taxon>
        <taxon>Streptophyta</taxon>
        <taxon>Embryophyta</taxon>
        <taxon>Tracheophyta</taxon>
        <taxon>Spermatophyta</taxon>
        <taxon>Magnoliopsida</taxon>
        <taxon>Liliopsida</taxon>
        <taxon>Poales</taxon>
        <taxon>Poaceae</taxon>
        <taxon>BOP clade</taxon>
        <taxon>Pooideae</taxon>
        <taxon>Poodae</taxon>
        <taxon>Poeae</taxon>
        <taxon>Poeae Chloroplast Group 1 (Aveneae type)</taxon>
        <taxon>Aveninae</taxon>
        <taxon>Avena</taxon>
    </lineage>
</organism>
<protein>
    <submittedName>
        <fullName evidence="1">Uncharacterized protein</fullName>
    </submittedName>
</protein>
<proteinExistence type="predicted"/>
<sequence>MLSPAGDEARAAPSASSKGKATMADEAAEGVPCGICLTDSRQAVRGELDCCTHHFCFVCIMAWARVETRCPFCKARFRTIRRPPVPGRLPSERVVTVPERIQVWHPLGNASLVGTQPSVNSGCSVCSCTNDEDLLLLCELCDVAAHTYCAGLGTTVPDEDWFCNDCATSKEEDSRRQADDGTSSDQDELEITIEVPSCAEPVTDISSSGIVDEGHSLSSVGARNVLSSGPAPVPSTYNTDEYYGTNQARPTNARSSGPFQIPSIYDDVDEDNGTDTVDVANTQSSGPLPSIYDIVDEDYETHPFRRASVRSARPDRESDEFPSQGTSSDESLCLGSPQERTSGRTLFHAHARFGIERARTLRNSRNLSNRIMELRQNWSALRAGSVGFNRRENSVANSSLNEHRQSKTPSTGHANKISPKESGHVGKAWKMLEMAKSAGGRKKCNKPSPLDCTPRFSMGNRSTSFSPIDTILGQKNQSLSTEIAQRNTVKYDHGAKKDSALPKKDAEGHCNVLRNCHALVLERTGSFPDRMVNQESSNGNVASSSQSQHVGQKLESLRGSEVASSSRRRHIDPTSGSLCDSNGSGKPKMDVPHPFSNSLSSGRSTVTSPLQFVSSAGSQSGTMVNPEESPAVQVTSSSGIGTAAATIEVRKRSGSDRHGSKRKLRSETSDDPGSRKLRKSSKIAKGEISALAMRELKLLKIDKTHGSDRFKEAARAATHTVLASCGLEHSPELALALPKPVCKHKPPPEEPSVIDDTCKECLHDFVKQAIGAVLSGEQTDQAAASC</sequence>
<evidence type="ECO:0000313" key="1">
    <source>
        <dbReference type="EnsemblPlants" id="AVESA.00010b.r2.7DG1394300.1.CDS"/>
    </source>
</evidence>
<reference evidence="1" key="2">
    <citation type="submission" date="2025-09" db="UniProtKB">
        <authorList>
            <consortium name="EnsemblPlants"/>
        </authorList>
    </citation>
    <scope>IDENTIFICATION</scope>
</reference>
<keyword evidence="2" id="KW-1185">Reference proteome</keyword>
<evidence type="ECO:0000313" key="2">
    <source>
        <dbReference type="Proteomes" id="UP001732700"/>
    </source>
</evidence>